<organism evidence="3 4">
    <name type="scientific">Mucor velutinosus</name>
    <dbReference type="NCBI Taxonomy" id="708070"/>
    <lineage>
        <taxon>Eukaryota</taxon>
        <taxon>Fungi</taxon>
        <taxon>Fungi incertae sedis</taxon>
        <taxon>Mucoromycota</taxon>
        <taxon>Mucoromycotina</taxon>
        <taxon>Mucoromycetes</taxon>
        <taxon>Mucorales</taxon>
        <taxon>Mucorineae</taxon>
        <taxon>Mucoraceae</taxon>
        <taxon>Mucor</taxon>
    </lineage>
</organism>
<dbReference type="PANTHER" id="PTHR37984:SF5">
    <property type="entry name" value="PROTEIN NYNRIN-LIKE"/>
    <property type="match status" value="1"/>
</dbReference>
<dbReference type="PANTHER" id="PTHR37984">
    <property type="entry name" value="PROTEIN CBG26694"/>
    <property type="match status" value="1"/>
</dbReference>
<dbReference type="SUPFAM" id="SSF53098">
    <property type="entry name" value="Ribonuclease H-like"/>
    <property type="match status" value="1"/>
</dbReference>
<sequence length="400" mass="45866">MPNLAAVATYITDLTKGVGPKNRKIDWSDDCQKTFDTVKSLITSAPVLLMPDRCRSFRIECDASDYAVGTVLLQRYPKYDDVWKPVAFISKKLSDAERNYPTQERELLAILFACKNWRCFAKGSGHKVFTNHRPSQYYKSSSKVSPRFLVRWMQDFEMYQPFLVYKTGVNNVVPNALSRREGPDCDPDPVSMEPEFLYEMSTAILSKVWQPSDTSLLTGPCQDWPIFFKEKKKGWPGKWRAQLEKEEANFEVIDNVLYRLNHDATGREVLKLKFITFARRADLIEDFHRGFGHSGQLTCQLLSRNKKGVHHAPMKSLEAPASFARWHIDFIRELSTSSNENCWILMTVNYAINWPIARALKSATADEIVRFLYEEIGMKFGCPVEVASDGGANFLNKILK</sequence>
<dbReference type="GeneID" id="89954815"/>
<dbReference type="Gene3D" id="3.30.420.10">
    <property type="entry name" value="Ribonuclease H-like superfamily/Ribonuclease H"/>
    <property type="match status" value="1"/>
</dbReference>
<dbReference type="GO" id="GO:0005634">
    <property type="term" value="C:nucleus"/>
    <property type="evidence" value="ECO:0007669"/>
    <property type="project" value="UniProtKB-ARBA"/>
</dbReference>
<dbReference type="AlphaFoldDB" id="A0AAN7DG37"/>
<dbReference type="InterPro" id="IPR043502">
    <property type="entry name" value="DNA/RNA_pol_sf"/>
</dbReference>
<dbReference type="CDD" id="cd09274">
    <property type="entry name" value="RNase_HI_RT_Ty3"/>
    <property type="match status" value="1"/>
</dbReference>
<dbReference type="InterPro" id="IPR050951">
    <property type="entry name" value="Retrovirus_Pol_polyprotein"/>
</dbReference>
<feature type="domain" description="Integrase catalytic" evidence="2">
    <location>
        <begin position="316"/>
        <end position="400"/>
    </location>
</feature>
<dbReference type="RefSeq" id="XP_064682829.1">
    <property type="nucleotide sequence ID" value="XM_064830327.1"/>
</dbReference>
<dbReference type="PROSITE" id="PS50994">
    <property type="entry name" value="INTEGRASE"/>
    <property type="match status" value="1"/>
</dbReference>
<reference evidence="3 4" key="1">
    <citation type="submission" date="2022-11" db="EMBL/GenBank/DDBJ databases">
        <title>Mucor velutinosus strain NIH1002 WGS.</title>
        <authorList>
            <person name="Subramanian P."/>
            <person name="Mullikin J.C."/>
            <person name="Segre J.A."/>
            <person name="Zelazny A.M."/>
        </authorList>
    </citation>
    <scope>NUCLEOTIDE SEQUENCE [LARGE SCALE GENOMIC DNA]</scope>
    <source>
        <strain evidence="3 4">NIH1002</strain>
    </source>
</reference>
<dbReference type="InterPro" id="IPR041577">
    <property type="entry name" value="RT_RNaseH_2"/>
</dbReference>
<accession>A0AAN7DG37</accession>
<gene>
    <name evidence="3" type="ORF">ATC70_011129</name>
</gene>
<dbReference type="FunFam" id="3.10.20.370:FF:000001">
    <property type="entry name" value="Retrovirus-related Pol polyprotein from transposon 17.6-like protein"/>
    <property type="match status" value="1"/>
</dbReference>
<evidence type="ECO:0000256" key="1">
    <source>
        <dbReference type="ARBA" id="ARBA00023268"/>
    </source>
</evidence>
<dbReference type="InterPro" id="IPR001584">
    <property type="entry name" value="Integrase_cat-core"/>
</dbReference>
<evidence type="ECO:0000313" key="4">
    <source>
        <dbReference type="Proteomes" id="UP001304243"/>
    </source>
</evidence>
<keyword evidence="4" id="KW-1185">Reference proteome</keyword>
<dbReference type="Proteomes" id="UP001304243">
    <property type="component" value="Unassembled WGS sequence"/>
</dbReference>
<evidence type="ECO:0000259" key="2">
    <source>
        <dbReference type="PROSITE" id="PS50994"/>
    </source>
</evidence>
<dbReference type="InterPro" id="IPR036397">
    <property type="entry name" value="RNaseH_sf"/>
</dbReference>
<dbReference type="GO" id="GO:0015074">
    <property type="term" value="P:DNA integration"/>
    <property type="evidence" value="ECO:0007669"/>
    <property type="project" value="InterPro"/>
</dbReference>
<evidence type="ECO:0000313" key="3">
    <source>
        <dbReference type="EMBL" id="KAK4516163.1"/>
    </source>
</evidence>
<dbReference type="SUPFAM" id="SSF56672">
    <property type="entry name" value="DNA/RNA polymerases"/>
    <property type="match status" value="1"/>
</dbReference>
<dbReference type="GO" id="GO:0003824">
    <property type="term" value="F:catalytic activity"/>
    <property type="evidence" value="ECO:0007669"/>
    <property type="project" value="UniProtKB-KW"/>
</dbReference>
<proteinExistence type="predicted"/>
<dbReference type="Gene3D" id="3.10.20.370">
    <property type="match status" value="1"/>
</dbReference>
<name>A0AAN7DG37_9FUNG</name>
<dbReference type="GO" id="GO:0003676">
    <property type="term" value="F:nucleic acid binding"/>
    <property type="evidence" value="ECO:0007669"/>
    <property type="project" value="InterPro"/>
</dbReference>
<dbReference type="EMBL" id="JASEJX010000014">
    <property type="protein sequence ID" value="KAK4516163.1"/>
    <property type="molecule type" value="Genomic_DNA"/>
</dbReference>
<dbReference type="InterPro" id="IPR043128">
    <property type="entry name" value="Rev_trsase/Diguanyl_cyclase"/>
</dbReference>
<comment type="caution">
    <text evidence="3">The sequence shown here is derived from an EMBL/GenBank/DDBJ whole genome shotgun (WGS) entry which is preliminary data.</text>
</comment>
<keyword evidence="1" id="KW-0511">Multifunctional enzyme</keyword>
<dbReference type="InterPro" id="IPR012337">
    <property type="entry name" value="RNaseH-like_sf"/>
</dbReference>
<dbReference type="Pfam" id="PF17919">
    <property type="entry name" value="RT_RNaseH_2"/>
    <property type="match status" value="1"/>
</dbReference>
<dbReference type="Gene3D" id="3.30.70.270">
    <property type="match status" value="1"/>
</dbReference>
<protein>
    <recommendedName>
        <fullName evidence="2">Integrase catalytic domain-containing protein</fullName>
    </recommendedName>
</protein>